<dbReference type="EMBL" id="JAMRXG010000005">
    <property type="protein sequence ID" value="MCM6774492.1"/>
    <property type="molecule type" value="Genomic_DNA"/>
</dbReference>
<accession>A0A9X2E553</accession>
<proteinExistence type="predicted"/>
<evidence type="ECO:0000256" key="1">
    <source>
        <dbReference type="SAM" id="MobiDB-lite"/>
    </source>
</evidence>
<evidence type="ECO:0000313" key="3">
    <source>
        <dbReference type="Proteomes" id="UP001139157"/>
    </source>
</evidence>
<organism evidence="2 3">
    <name type="scientific">Nocardia pulmonis</name>
    <dbReference type="NCBI Taxonomy" id="2951408"/>
    <lineage>
        <taxon>Bacteria</taxon>
        <taxon>Bacillati</taxon>
        <taxon>Actinomycetota</taxon>
        <taxon>Actinomycetes</taxon>
        <taxon>Mycobacteriales</taxon>
        <taxon>Nocardiaceae</taxon>
        <taxon>Nocardia</taxon>
    </lineage>
</organism>
<protein>
    <submittedName>
        <fullName evidence="2">Uncharacterized protein</fullName>
    </submittedName>
</protein>
<comment type="caution">
    <text evidence="2">The sequence shown here is derived from an EMBL/GenBank/DDBJ whole genome shotgun (WGS) entry which is preliminary data.</text>
</comment>
<keyword evidence="3" id="KW-1185">Reference proteome</keyword>
<sequence length="126" mass="13982">MESATATIAQIVHAITPLDALEHQHIDQTLAWLARTDDLPARQTRHPSPHLVASVALADPDQCGIYVGLHRNSGLHLPMGRTRRIRRTPPRRDTTRSRRRTRLGITTTGWPKGRTEKGARGSTTGD</sequence>
<dbReference type="RefSeq" id="WP_251912129.1">
    <property type="nucleotide sequence ID" value="NZ_JAMRXG010000005.1"/>
</dbReference>
<evidence type="ECO:0000313" key="2">
    <source>
        <dbReference type="EMBL" id="MCM6774492.1"/>
    </source>
</evidence>
<dbReference type="Proteomes" id="UP001139157">
    <property type="component" value="Unassembled WGS sequence"/>
</dbReference>
<dbReference type="AlphaFoldDB" id="A0A9X2E553"/>
<feature type="region of interest" description="Disordered" evidence="1">
    <location>
        <begin position="76"/>
        <end position="126"/>
    </location>
</feature>
<reference evidence="2" key="1">
    <citation type="submission" date="2022-06" db="EMBL/GenBank/DDBJ databases">
        <title>Novel species in genus nocardia.</title>
        <authorList>
            <person name="Li F."/>
        </authorList>
    </citation>
    <scope>NUCLEOTIDE SEQUENCE</scope>
    <source>
        <strain evidence="2">CDC141</strain>
    </source>
</reference>
<name>A0A9X2E553_9NOCA</name>
<gene>
    <name evidence="2" type="ORF">NDR86_13505</name>
</gene>